<comment type="similarity">
    <text evidence="1 4">Belongs to the 4-oxalocrotonate tautomerase family.</text>
</comment>
<dbReference type="RefSeq" id="WP_183267316.1">
    <property type="nucleotide sequence ID" value="NZ_JACHFJ010000014.1"/>
</dbReference>
<dbReference type="Proteomes" id="UP000553706">
    <property type="component" value="Unassembled WGS sequence"/>
</dbReference>
<evidence type="ECO:0000256" key="1">
    <source>
        <dbReference type="ARBA" id="ARBA00006723"/>
    </source>
</evidence>
<dbReference type="AlphaFoldDB" id="A0A840VEV7"/>
<organism evidence="6 7">
    <name type="scientific">Acidocella aromatica</name>
    <dbReference type="NCBI Taxonomy" id="1303579"/>
    <lineage>
        <taxon>Bacteria</taxon>
        <taxon>Pseudomonadati</taxon>
        <taxon>Pseudomonadota</taxon>
        <taxon>Alphaproteobacteria</taxon>
        <taxon>Acetobacterales</taxon>
        <taxon>Acidocellaceae</taxon>
        <taxon>Acidocella</taxon>
    </lineage>
</organism>
<keyword evidence="2 4" id="KW-0413">Isomerase</keyword>
<dbReference type="InterPro" id="IPR018191">
    <property type="entry name" value="4-OT"/>
</dbReference>
<evidence type="ECO:0000256" key="2">
    <source>
        <dbReference type="ARBA" id="ARBA00023235"/>
    </source>
</evidence>
<dbReference type="Gene3D" id="3.30.429.10">
    <property type="entry name" value="Macrophage Migration Inhibitory Factor"/>
    <property type="match status" value="1"/>
</dbReference>
<feature type="domain" description="4-oxalocrotonate tautomerase-like" evidence="5">
    <location>
        <begin position="2"/>
        <end position="59"/>
    </location>
</feature>
<evidence type="ECO:0000259" key="5">
    <source>
        <dbReference type="Pfam" id="PF01361"/>
    </source>
</evidence>
<dbReference type="EC" id="5.3.2.-" evidence="4"/>
<reference evidence="6 7" key="1">
    <citation type="submission" date="2020-08" db="EMBL/GenBank/DDBJ databases">
        <title>Genomic Encyclopedia of Type Strains, Phase IV (KMG-IV): sequencing the most valuable type-strain genomes for metagenomic binning, comparative biology and taxonomic classification.</title>
        <authorList>
            <person name="Goeker M."/>
        </authorList>
    </citation>
    <scope>NUCLEOTIDE SEQUENCE [LARGE SCALE GENOMIC DNA]</scope>
    <source>
        <strain evidence="6 7">DSM 27026</strain>
    </source>
</reference>
<evidence type="ECO:0000256" key="4">
    <source>
        <dbReference type="RuleBase" id="RU362032"/>
    </source>
</evidence>
<feature type="active site" description="Proton acceptor; via imino nitrogen" evidence="3">
    <location>
        <position position="2"/>
    </location>
</feature>
<dbReference type="InterPro" id="IPR004370">
    <property type="entry name" value="4-OT-like_dom"/>
</dbReference>
<dbReference type="NCBIfam" id="TIGR00013">
    <property type="entry name" value="taut"/>
    <property type="match status" value="1"/>
</dbReference>
<evidence type="ECO:0000313" key="7">
    <source>
        <dbReference type="Proteomes" id="UP000553706"/>
    </source>
</evidence>
<protein>
    <recommendedName>
        <fullName evidence="4">Tautomerase</fullName>
        <ecNumber evidence="4">5.3.2.-</ecNumber>
    </recommendedName>
</protein>
<keyword evidence="7" id="KW-1185">Reference proteome</keyword>
<dbReference type="InterPro" id="IPR014347">
    <property type="entry name" value="Tautomerase/MIF_sf"/>
</dbReference>
<proteinExistence type="inferred from homology"/>
<dbReference type="NCBIfam" id="NF002571">
    <property type="entry name" value="PRK02220.1"/>
    <property type="match status" value="1"/>
</dbReference>
<evidence type="ECO:0000256" key="3">
    <source>
        <dbReference type="PIRSR" id="PIRSR618191-1"/>
    </source>
</evidence>
<dbReference type="Pfam" id="PF01361">
    <property type="entry name" value="Tautomerase"/>
    <property type="match status" value="1"/>
</dbReference>
<name>A0A840VEV7_9PROT</name>
<sequence length="66" mass="7221">MPIVEITLIEGRSFELKEKLVKEVTQAVVSSIGAPKEAVRVILREVPPWHFAAGGEVKGRPPEATE</sequence>
<comment type="caution">
    <text evidence="6">The sequence shown here is derived from an EMBL/GenBank/DDBJ whole genome shotgun (WGS) entry which is preliminary data.</text>
</comment>
<accession>A0A840VEV7</accession>
<dbReference type="PANTHER" id="PTHR35530:SF1">
    <property type="entry name" value="2-HYDROXYMUCONATE TAUTOMERASE"/>
    <property type="match status" value="1"/>
</dbReference>
<gene>
    <name evidence="6" type="ORF">HNP71_002566</name>
</gene>
<dbReference type="GO" id="GO:0016853">
    <property type="term" value="F:isomerase activity"/>
    <property type="evidence" value="ECO:0007669"/>
    <property type="project" value="UniProtKB-UniRule"/>
</dbReference>
<dbReference type="PANTHER" id="PTHR35530">
    <property type="entry name" value="TAUTOMERASE-RELATED"/>
    <property type="match status" value="1"/>
</dbReference>
<evidence type="ECO:0000313" key="6">
    <source>
        <dbReference type="EMBL" id="MBB5374294.1"/>
    </source>
</evidence>
<dbReference type="EMBL" id="JACHFJ010000014">
    <property type="protein sequence ID" value="MBB5374294.1"/>
    <property type="molecule type" value="Genomic_DNA"/>
</dbReference>
<dbReference type="SUPFAM" id="SSF55331">
    <property type="entry name" value="Tautomerase/MIF"/>
    <property type="match status" value="1"/>
</dbReference>